<accession>A0A1I8QDH7</accession>
<feature type="compositionally biased region" description="Low complexity" evidence="1">
    <location>
        <begin position="1"/>
        <end position="15"/>
    </location>
</feature>
<feature type="transmembrane region" description="Helical" evidence="2">
    <location>
        <begin position="39"/>
        <end position="66"/>
    </location>
</feature>
<keyword evidence="2" id="KW-1133">Transmembrane helix</keyword>
<keyword evidence="4" id="KW-1185">Reference proteome</keyword>
<sequence>MLSAQAATATSSAEAENGDPNKTSTSENEHEDFFDSTLFRWISVFLYLGGISSLGFVLSLYYLLFFDSSIPEIHLRFPISINGVPLQKLQEITD</sequence>
<dbReference type="AlphaFoldDB" id="A0A1I8QDH7"/>
<proteinExistence type="predicted"/>
<protein>
    <submittedName>
        <fullName evidence="3">Uncharacterized protein</fullName>
    </submittedName>
</protein>
<dbReference type="OrthoDB" id="8113027at2759"/>
<dbReference type="KEGG" id="scac:106089661"/>
<evidence type="ECO:0000313" key="3">
    <source>
        <dbReference type="EnsemblMetazoa" id="SCAU016102-PA"/>
    </source>
</evidence>
<feature type="region of interest" description="Disordered" evidence="1">
    <location>
        <begin position="1"/>
        <end position="29"/>
    </location>
</feature>
<dbReference type="STRING" id="35570.A0A1I8QDH7"/>
<dbReference type="InterPro" id="IPR029162">
    <property type="entry name" value="InaF-motif"/>
</dbReference>
<evidence type="ECO:0000256" key="2">
    <source>
        <dbReference type="SAM" id="Phobius"/>
    </source>
</evidence>
<dbReference type="Pfam" id="PF15018">
    <property type="entry name" value="InaF-motif"/>
    <property type="match status" value="1"/>
</dbReference>
<name>A0A1I8QDH7_STOCA</name>
<dbReference type="EnsemblMetazoa" id="SCAU016102-RA">
    <property type="protein sequence ID" value="SCAU016102-PA"/>
    <property type="gene ID" value="SCAU016102"/>
</dbReference>
<dbReference type="Proteomes" id="UP000095300">
    <property type="component" value="Unassembled WGS sequence"/>
</dbReference>
<evidence type="ECO:0000313" key="4">
    <source>
        <dbReference type="Proteomes" id="UP000095300"/>
    </source>
</evidence>
<organism evidence="3 4">
    <name type="scientific">Stomoxys calcitrans</name>
    <name type="common">Stable fly</name>
    <name type="synonym">Conops calcitrans</name>
    <dbReference type="NCBI Taxonomy" id="35570"/>
    <lineage>
        <taxon>Eukaryota</taxon>
        <taxon>Metazoa</taxon>
        <taxon>Ecdysozoa</taxon>
        <taxon>Arthropoda</taxon>
        <taxon>Hexapoda</taxon>
        <taxon>Insecta</taxon>
        <taxon>Pterygota</taxon>
        <taxon>Neoptera</taxon>
        <taxon>Endopterygota</taxon>
        <taxon>Diptera</taxon>
        <taxon>Brachycera</taxon>
        <taxon>Muscomorpha</taxon>
        <taxon>Muscoidea</taxon>
        <taxon>Muscidae</taxon>
        <taxon>Stomoxys</taxon>
    </lineage>
</organism>
<keyword evidence="2" id="KW-0812">Transmembrane</keyword>
<dbReference type="VEuPathDB" id="VectorBase:SCAU016102"/>
<reference evidence="3" key="1">
    <citation type="submission" date="2020-05" db="UniProtKB">
        <authorList>
            <consortium name="EnsemblMetazoa"/>
        </authorList>
    </citation>
    <scope>IDENTIFICATION</scope>
    <source>
        <strain evidence="3">USDA</strain>
    </source>
</reference>
<keyword evidence="2" id="KW-0472">Membrane</keyword>
<gene>
    <name evidence="3" type="primary">106089661</name>
</gene>
<evidence type="ECO:0000256" key="1">
    <source>
        <dbReference type="SAM" id="MobiDB-lite"/>
    </source>
</evidence>